<dbReference type="InterPro" id="IPR036930">
    <property type="entry name" value="WGR_dom_sf"/>
</dbReference>
<organism evidence="12 13">
    <name type="scientific">Achlya hypogyna</name>
    <name type="common">Oomycete</name>
    <name type="synonym">Protoachlya hypogyna</name>
    <dbReference type="NCBI Taxonomy" id="1202772"/>
    <lineage>
        <taxon>Eukaryota</taxon>
        <taxon>Sar</taxon>
        <taxon>Stramenopiles</taxon>
        <taxon>Oomycota</taxon>
        <taxon>Saprolegniomycetes</taxon>
        <taxon>Saprolegniales</taxon>
        <taxon>Achlyaceae</taxon>
        <taxon>Achlya</taxon>
    </lineage>
</organism>
<dbReference type="EC" id="2.4.2.-" evidence="7"/>
<dbReference type="GO" id="GO:0070212">
    <property type="term" value="P:protein poly-ADP-ribosylation"/>
    <property type="evidence" value="ECO:0007669"/>
    <property type="project" value="TreeGrafter"/>
</dbReference>
<feature type="compositionally biased region" description="Basic residues" evidence="8">
    <location>
        <begin position="40"/>
        <end position="53"/>
    </location>
</feature>
<dbReference type="GO" id="GO:0003950">
    <property type="term" value="F:NAD+ poly-ADP-ribosyltransferase activity"/>
    <property type="evidence" value="ECO:0007669"/>
    <property type="project" value="UniProtKB-UniRule"/>
</dbReference>
<evidence type="ECO:0000256" key="5">
    <source>
        <dbReference type="ARBA" id="ARBA00023027"/>
    </source>
</evidence>
<evidence type="ECO:0000256" key="2">
    <source>
        <dbReference type="ARBA" id="ARBA00022676"/>
    </source>
</evidence>
<dbReference type="Gene3D" id="2.20.140.10">
    <property type="entry name" value="WGR domain"/>
    <property type="match status" value="1"/>
</dbReference>
<keyword evidence="6" id="KW-0539">Nucleus</keyword>
<keyword evidence="2 7" id="KW-0328">Glycosyltransferase</keyword>
<dbReference type="GO" id="GO:0016779">
    <property type="term" value="F:nucleotidyltransferase activity"/>
    <property type="evidence" value="ECO:0007669"/>
    <property type="project" value="UniProtKB-KW"/>
</dbReference>
<keyword evidence="5 7" id="KW-0520">NAD</keyword>
<evidence type="ECO:0000256" key="3">
    <source>
        <dbReference type="ARBA" id="ARBA00022679"/>
    </source>
</evidence>
<comment type="caution">
    <text evidence="12">The sequence shown here is derived from an EMBL/GenBank/DDBJ whole genome shotgun (WGS) entry which is preliminary data.</text>
</comment>
<reference evidence="12 13" key="1">
    <citation type="journal article" date="2014" name="Genome Biol. Evol.">
        <title>The secreted proteins of Achlya hypogyna and Thraustotheca clavata identify the ancestral oomycete secretome and reveal gene acquisitions by horizontal gene transfer.</title>
        <authorList>
            <person name="Misner I."/>
            <person name="Blouin N."/>
            <person name="Leonard G."/>
            <person name="Richards T.A."/>
            <person name="Lane C.E."/>
        </authorList>
    </citation>
    <scope>NUCLEOTIDE SEQUENCE [LARGE SCALE GENOMIC DNA]</scope>
    <source>
        <strain evidence="12 13">ATCC 48635</strain>
    </source>
</reference>
<accession>A0A1V9YFR0</accession>
<dbReference type="InterPro" id="IPR050800">
    <property type="entry name" value="ARTD/PARP"/>
</dbReference>
<dbReference type="InterPro" id="IPR008893">
    <property type="entry name" value="WGR_domain"/>
</dbReference>
<dbReference type="InterPro" id="IPR036616">
    <property type="entry name" value="Poly(ADP-ribose)pol_reg_dom_sf"/>
</dbReference>
<comment type="subcellular location">
    <subcellularLocation>
        <location evidence="1">Nucleus</location>
    </subcellularLocation>
</comment>
<dbReference type="GO" id="GO:0005730">
    <property type="term" value="C:nucleolus"/>
    <property type="evidence" value="ECO:0007669"/>
    <property type="project" value="TreeGrafter"/>
</dbReference>
<feature type="domain" description="WGR" evidence="11">
    <location>
        <begin position="97"/>
        <end position="193"/>
    </location>
</feature>
<dbReference type="Gene3D" id="1.20.142.10">
    <property type="entry name" value="Poly(ADP-ribose) polymerase, regulatory domain"/>
    <property type="match status" value="1"/>
</dbReference>
<dbReference type="AlphaFoldDB" id="A0A1V9YFR0"/>
<evidence type="ECO:0000259" key="9">
    <source>
        <dbReference type="PROSITE" id="PS51059"/>
    </source>
</evidence>
<dbReference type="PROSITE" id="PS51059">
    <property type="entry name" value="PARP_CATALYTIC"/>
    <property type="match status" value="1"/>
</dbReference>
<dbReference type="InterPro" id="IPR012317">
    <property type="entry name" value="Poly(ADP-ribose)pol_cat_dom"/>
</dbReference>
<evidence type="ECO:0000313" key="13">
    <source>
        <dbReference type="Proteomes" id="UP000243579"/>
    </source>
</evidence>
<dbReference type="Pfam" id="PF05406">
    <property type="entry name" value="WGR"/>
    <property type="match status" value="1"/>
</dbReference>
<dbReference type="GO" id="GO:0035861">
    <property type="term" value="C:site of double-strand break"/>
    <property type="evidence" value="ECO:0007669"/>
    <property type="project" value="TreeGrafter"/>
</dbReference>
<dbReference type="SUPFAM" id="SSF47587">
    <property type="entry name" value="Domain of poly(ADP-ribose) polymerase"/>
    <property type="match status" value="1"/>
</dbReference>
<dbReference type="Pfam" id="PF02877">
    <property type="entry name" value="PARP_reg"/>
    <property type="match status" value="1"/>
</dbReference>
<evidence type="ECO:0000256" key="6">
    <source>
        <dbReference type="ARBA" id="ARBA00023242"/>
    </source>
</evidence>
<sequence>MAVKRTADTTPIDTAPTKRATRSTTKTSSAPAAQVAKAKAASKPKASKAKNSKVKTTEPVTAPAAAAPTIDETTPAAAASFQRKVDDHLRNSCYHNGATVVGDYDVMLNQVEIKATTSKNKFYRLQLLAYPTGQHDVWTRWGRVGEAGDSMLLAKGATWDLATATAAFEKKFKDKTKNAWGVPFVPKKGSYEIVELDAAACAVDAPVVLETGPTAPSALPGPTQELLRMIFDKDMFRSALTAMELDPARMPLGTLSAAQIAKGVAILDSLQAGTGDKQELSAKFYQLIPHAFGRSTIPPVLATPEQIEAKYAMLATLHDIVVAQDVQKASAATALVAHPIDRDYAQLQADLDLVDPTSDTYATLTEYIRATSGNGLCGLRDIWAVRRSGEDASFAAFDAVDNHRLLWHGTNVAVVAAILKSGLRIMPSSGGRVGKGIYLANMLQKSRQYVCAARYKGETIGCVFLVEAALGRMHEITSDDSSITKAPTGSDSVLAKGRIHPDAAHDRHLNLDGRDVTVNCGPQVSSGVQSSFQHDEYLVYQEAQQRLRYILTFKL</sequence>
<evidence type="ECO:0000259" key="10">
    <source>
        <dbReference type="PROSITE" id="PS51060"/>
    </source>
</evidence>
<dbReference type="EMBL" id="JNBR01001851">
    <property type="protein sequence ID" value="OQR84546.1"/>
    <property type="molecule type" value="Genomic_DNA"/>
</dbReference>
<feature type="domain" description="PARP alpha-helical" evidence="10">
    <location>
        <begin position="216"/>
        <end position="328"/>
    </location>
</feature>
<dbReference type="Pfam" id="PF00644">
    <property type="entry name" value="PARP"/>
    <property type="match status" value="1"/>
</dbReference>
<dbReference type="STRING" id="1202772.A0A1V9YFR0"/>
<dbReference type="SUPFAM" id="SSF142921">
    <property type="entry name" value="WGR domain-like"/>
    <property type="match status" value="1"/>
</dbReference>
<dbReference type="SMART" id="SM00773">
    <property type="entry name" value="WGR"/>
    <property type="match status" value="1"/>
</dbReference>
<dbReference type="PANTHER" id="PTHR10459">
    <property type="entry name" value="DNA LIGASE"/>
    <property type="match status" value="1"/>
</dbReference>
<evidence type="ECO:0000256" key="7">
    <source>
        <dbReference type="RuleBase" id="RU362114"/>
    </source>
</evidence>
<dbReference type="SUPFAM" id="SSF56399">
    <property type="entry name" value="ADP-ribosylation"/>
    <property type="match status" value="1"/>
</dbReference>
<dbReference type="PANTHER" id="PTHR10459:SF66">
    <property type="entry name" value="PROTEIN MONO-ADP-RIBOSYLTRANSFERASE PARP3"/>
    <property type="match status" value="1"/>
</dbReference>
<dbReference type="PROSITE" id="PS51977">
    <property type="entry name" value="WGR"/>
    <property type="match status" value="1"/>
</dbReference>
<name>A0A1V9YFR0_ACHHY</name>
<proteinExistence type="predicted"/>
<keyword evidence="4" id="KW-0548">Nucleotidyltransferase</keyword>
<dbReference type="InterPro" id="IPR004102">
    <property type="entry name" value="Poly(ADP-ribose)pol_reg_dom"/>
</dbReference>
<dbReference type="PROSITE" id="PS51060">
    <property type="entry name" value="PARP_ALPHA_HD"/>
    <property type="match status" value="1"/>
</dbReference>
<keyword evidence="3 7" id="KW-0808">Transferase</keyword>
<evidence type="ECO:0000259" key="11">
    <source>
        <dbReference type="PROSITE" id="PS51977"/>
    </source>
</evidence>
<evidence type="ECO:0000256" key="4">
    <source>
        <dbReference type="ARBA" id="ARBA00022695"/>
    </source>
</evidence>
<dbReference type="Gene3D" id="3.90.228.10">
    <property type="match status" value="1"/>
</dbReference>
<protein>
    <recommendedName>
        <fullName evidence="7">Poly [ADP-ribose] polymerase</fullName>
        <shortName evidence="7">PARP</shortName>
        <ecNumber evidence="7">2.4.2.-</ecNumber>
    </recommendedName>
</protein>
<dbReference type="Proteomes" id="UP000243579">
    <property type="component" value="Unassembled WGS sequence"/>
</dbReference>
<dbReference type="GO" id="GO:1990404">
    <property type="term" value="F:NAD+-protein mono-ADP-ribosyltransferase activity"/>
    <property type="evidence" value="ECO:0007669"/>
    <property type="project" value="TreeGrafter"/>
</dbReference>
<keyword evidence="13" id="KW-1185">Reference proteome</keyword>
<evidence type="ECO:0000313" key="12">
    <source>
        <dbReference type="EMBL" id="OQR84546.1"/>
    </source>
</evidence>
<gene>
    <name evidence="12" type="ORF">ACHHYP_13248</name>
</gene>
<dbReference type="GO" id="GO:0006302">
    <property type="term" value="P:double-strand break repair"/>
    <property type="evidence" value="ECO:0007669"/>
    <property type="project" value="TreeGrafter"/>
</dbReference>
<evidence type="ECO:0000256" key="1">
    <source>
        <dbReference type="ARBA" id="ARBA00004123"/>
    </source>
</evidence>
<feature type="compositionally biased region" description="Low complexity" evidence="8">
    <location>
        <begin position="8"/>
        <end position="39"/>
    </location>
</feature>
<evidence type="ECO:0000256" key="8">
    <source>
        <dbReference type="SAM" id="MobiDB-lite"/>
    </source>
</evidence>
<feature type="domain" description="PARP catalytic" evidence="9">
    <location>
        <begin position="338"/>
        <end position="555"/>
    </location>
</feature>
<dbReference type="OrthoDB" id="2017365at2759"/>
<dbReference type="CDD" id="cd01437">
    <property type="entry name" value="parp_like"/>
    <property type="match status" value="1"/>
</dbReference>
<feature type="region of interest" description="Disordered" evidence="8">
    <location>
        <begin position="1"/>
        <end position="71"/>
    </location>
</feature>
<feature type="compositionally biased region" description="Low complexity" evidence="8">
    <location>
        <begin position="57"/>
        <end position="71"/>
    </location>
</feature>